<dbReference type="InterPro" id="IPR007712">
    <property type="entry name" value="RelE/ParE_toxin"/>
</dbReference>
<sequence length="85" mass="9692">MPAKLLVVEKPVRKQLLKLPTSVHVRIIKALDAIKSNPVAGSKLKGQLGSYYKYRMGDYRIIYLFDTKQSIVSVVKIENRQGVYK</sequence>
<dbReference type="PANTHER" id="PTHR35601:SF1">
    <property type="entry name" value="TOXIN RELE"/>
    <property type="match status" value="1"/>
</dbReference>
<comment type="caution">
    <text evidence="3">The sequence shown here is derived from an EMBL/GenBank/DDBJ whole genome shotgun (WGS) entry which is preliminary data.</text>
</comment>
<dbReference type="STRING" id="1802605.A3A61_01895"/>
<dbReference type="EMBL" id="MHDB01000039">
    <property type="protein sequence ID" value="OGY30976.1"/>
    <property type="molecule type" value="Genomic_DNA"/>
</dbReference>
<evidence type="ECO:0000256" key="1">
    <source>
        <dbReference type="ARBA" id="ARBA00006226"/>
    </source>
</evidence>
<dbReference type="InterPro" id="IPR035093">
    <property type="entry name" value="RelE/ParE_toxin_dom_sf"/>
</dbReference>
<dbReference type="PANTHER" id="PTHR35601">
    <property type="entry name" value="TOXIN RELE"/>
    <property type="match status" value="1"/>
</dbReference>
<dbReference type="AlphaFoldDB" id="A0A1G1WTA1"/>
<keyword evidence="2" id="KW-1277">Toxin-antitoxin system</keyword>
<name>A0A1G1WTA1_9BACT</name>
<accession>A0A1G1WTA1</accession>
<evidence type="ECO:0000313" key="3">
    <source>
        <dbReference type="EMBL" id="OGY30976.1"/>
    </source>
</evidence>
<dbReference type="Pfam" id="PF05016">
    <property type="entry name" value="ParE_toxin"/>
    <property type="match status" value="1"/>
</dbReference>
<protein>
    <recommendedName>
        <fullName evidence="5">Addiction module toxin RelE</fullName>
    </recommendedName>
</protein>
<evidence type="ECO:0000313" key="4">
    <source>
        <dbReference type="Proteomes" id="UP000177718"/>
    </source>
</evidence>
<dbReference type="Gene3D" id="3.30.2310.20">
    <property type="entry name" value="RelE-like"/>
    <property type="match status" value="1"/>
</dbReference>
<dbReference type="Proteomes" id="UP000177718">
    <property type="component" value="Unassembled WGS sequence"/>
</dbReference>
<comment type="similarity">
    <text evidence="1">Belongs to the RelE toxin family.</text>
</comment>
<gene>
    <name evidence="3" type="ORF">A3A61_01895</name>
</gene>
<dbReference type="SUPFAM" id="SSF143011">
    <property type="entry name" value="RelE-like"/>
    <property type="match status" value="1"/>
</dbReference>
<evidence type="ECO:0000256" key="2">
    <source>
        <dbReference type="ARBA" id="ARBA00022649"/>
    </source>
</evidence>
<proteinExistence type="inferred from homology"/>
<evidence type="ECO:0008006" key="5">
    <source>
        <dbReference type="Google" id="ProtNLM"/>
    </source>
</evidence>
<organism evidence="3 4">
    <name type="scientific">Candidatus Woykebacteria bacterium RIFCSPLOWO2_01_FULL_43_14</name>
    <dbReference type="NCBI Taxonomy" id="1802605"/>
    <lineage>
        <taxon>Bacteria</taxon>
        <taxon>Candidatus Woykeibacteriota</taxon>
    </lineage>
</organism>
<reference evidence="3 4" key="1">
    <citation type="journal article" date="2016" name="Nat. Commun.">
        <title>Thousands of microbial genomes shed light on interconnected biogeochemical processes in an aquifer system.</title>
        <authorList>
            <person name="Anantharaman K."/>
            <person name="Brown C.T."/>
            <person name="Hug L.A."/>
            <person name="Sharon I."/>
            <person name="Castelle C.J."/>
            <person name="Probst A.J."/>
            <person name="Thomas B.C."/>
            <person name="Singh A."/>
            <person name="Wilkins M.J."/>
            <person name="Karaoz U."/>
            <person name="Brodie E.L."/>
            <person name="Williams K.H."/>
            <person name="Hubbard S.S."/>
            <person name="Banfield J.F."/>
        </authorList>
    </citation>
    <scope>NUCLEOTIDE SEQUENCE [LARGE SCALE GENOMIC DNA]</scope>
</reference>